<dbReference type="InterPro" id="IPR008906">
    <property type="entry name" value="HATC_C_dom"/>
</dbReference>
<evidence type="ECO:0000256" key="1">
    <source>
        <dbReference type="SAM" id="MobiDB-lite"/>
    </source>
</evidence>
<dbReference type="EMBL" id="OZ034814">
    <property type="protein sequence ID" value="CAL1358990.1"/>
    <property type="molecule type" value="Genomic_DNA"/>
</dbReference>
<feature type="domain" description="TTF-type" evidence="2">
    <location>
        <begin position="112"/>
        <end position="205"/>
    </location>
</feature>
<accession>A0AAV2CR15</accession>
<keyword evidence="4" id="KW-1185">Reference proteome</keyword>
<feature type="region of interest" description="Disordered" evidence="1">
    <location>
        <begin position="1"/>
        <end position="67"/>
    </location>
</feature>
<gene>
    <name evidence="3" type="ORF">LTRI10_LOCUS6509</name>
</gene>
<dbReference type="PANTHER" id="PTHR11697:SF230">
    <property type="entry name" value="ZINC FINGER, MYM DOMAIN CONTAINING 1"/>
    <property type="match status" value="1"/>
</dbReference>
<evidence type="ECO:0000259" key="2">
    <source>
        <dbReference type="SMART" id="SM00597"/>
    </source>
</evidence>
<dbReference type="InterPro" id="IPR006580">
    <property type="entry name" value="Znf_TTF"/>
</dbReference>
<reference evidence="3 4" key="1">
    <citation type="submission" date="2024-04" db="EMBL/GenBank/DDBJ databases">
        <authorList>
            <person name="Fracassetti M."/>
        </authorList>
    </citation>
    <scope>NUCLEOTIDE SEQUENCE [LARGE SCALE GENOMIC DNA]</scope>
</reference>
<dbReference type="Pfam" id="PF14291">
    <property type="entry name" value="DUF4371"/>
    <property type="match status" value="1"/>
</dbReference>
<name>A0AAV2CR15_9ROSI</name>
<dbReference type="SUPFAM" id="SSF53098">
    <property type="entry name" value="Ribonuclease H-like"/>
    <property type="match status" value="1"/>
</dbReference>
<dbReference type="InterPro" id="IPR012337">
    <property type="entry name" value="RNaseH-like_sf"/>
</dbReference>
<proteinExistence type="predicted"/>
<evidence type="ECO:0000313" key="3">
    <source>
        <dbReference type="EMBL" id="CAL1358990.1"/>
    </source>
</evidence>
<dbReference type="GO" id="GO:0046983">
    <property type="term" value="F:protein dimerization activity"/>
    <property type="evidence" value="ECO:0007669"/>
    <property type="project" value="InterPro"/>
</dbReference>
<dbReference type="AlphaFoldDB" id="A0AAV2CR15"/>
<feature type="compositionally biased region" description="Polar residues" evidence="1">
    <location>
        <begin position="14"/>
        <end position="23"/>
    </location>
</feature>
<dbReference type="InterPro" id="IPR055298">
    <property type="entry name" value="AtLOH3-like"/>
</dbReference>
<protein>
    <recommendedName>
        <fullName evidence="2">TTF-type domain-containing protein</fullName>
    </recommendedName>
</protein>
<sequence length="815" mass="92457">MERFYPKVPKKAKTTPQITNLGGESSKRKHDDSQSSSPSINQTSGISSKFSSFPEENENDEVDVNKLEADPGLRRKFSTFPINMQDEIRRAYLIKGPCQPKGSFPYTDYSGEKRRFNPSWYTGHKGWLEYSVHDDAVYCLPCYLFVSESKNGSGEAFISNGVRCWNRKTRLDDHVGGPNSSHNVAAKKGEDLLRQSQSISSALVRQTDKPKREYRIRLQASVTTTKALLHQGLPFRGHDESESSENKGNFRYFLEVIANENKEVRSVVLENAPKNLQLTSPKIQKDIVRAIASLISQEIIKDLRDSFFCILVDESRDVSIKEQMVLVIRYVDKNGCVIERFLGIAHVADTRAATLKKEIESILGLHGLSLARVRGQGYDGASNMRGEINGLKSLILVENPSAHYIHCFAHQLQLTLVAVARDHVLNNRFFEHFASLLNVIGGSPKRVDSLRDKHAARVIEALSTGDLESGQGLNQQIGLKRPGDTRWGSHLGALTNLMDMFSSVVDVLNEMQFDTRSKEAQGKVVNSLLQMRTFEFVFHMKMMIEVLAITNELSIALQRKDHDLVNDMELINCSKKRLQELRDEGWEPLFDDVVSFCTKEQIHVPNMNDLFTFAGRTRRSTPHQPTNLHYYQVDLFYAVIDLQLQELNTRFGEVNTRLLDCISCFSPANSFAYFDNAKLMSLTEFYPEEFPSNVLSRLHQQLGGYISHVKEDKSFDGLRGIDELARKLVERGKDTLYPLVYLLLKLVLTLPVATASCERAFSAMKIIKNDLRNRLSDQFMNDCLVVYIEKDLLCSISDECILETFQQMKSCRGSL</sequence>
<dbReference type="SMART" id="SM00597">
    <property type="entry name" value="ZnF_TTF"/>
    <property type="match status" value="1"/>
</dbReference>
<dbReference type="Proteomes" id="UP001497516">
    <property type="component" value="Chromosome 10"/>
</dbReference>
<dbReference type="PANTHER" id="PTHR11697">
    <property type="entry name" value="GENERAL TRANSCRIPTION FACTOR 2-RELATED ZINC FINGER PROTEIN"/>
    <property type="match status" value="1"/>
</dbReference>
<dbReference type="Pfam" id="PF05699">
    <property type="entry name" value="Dimer_Tnp_hAT"/>
    <property type="match status" value="1"/>
</dbReference>
<feature type="compositionally biased region" description="Low complexity" evidence="1">
    <location>
        <begin position="34"/>
        <end position="48"/>
    </location>
</feature>
<evidence type="ECO:0000313" key="4">
    <source>
        <dbReference type="Proteomes" id="UP001497516"/>
    </source>
</evidence>
<dbReference type="InterPro" id="IPR025398">
    <property type="entry name" value="DUF4371"/>
</dbReference>
<organism evidence="3 4">
    <name type="scientific">Linum trigynum</name>
    <dbReference type="NCBI Taxonomy" id="586398"/>
    <lineage>
        <taxon>Eukaryota</taxon>
        <taxon>Viridiplantae</taxon>
        <taxon>Streptophyta</taxon>
        <taxon>Embryophyta</taxon>
        <taxon>Tracheophyta</taxon>
        <taxon>Spermatophyta</taxon>
        <taxon>Magnoliopsida</taxon>
        <taxon>eudicotyledons</taxon>
        <taxon>Gunneridae</taxon>
        <taxon>Pentapetalae</taxon>
        <taxon>rosids</taxon>
        <taxon>fabids</taxon>
        <taxon>Malpighiales</taxon>
        <taxon>Linaceae</taxon>
        <taxon>Linum</taxon>
    </lineage>
</organism>